<reference evidence="2 3" key="1">
    <citation type="submission" date="2024-09" db="EMBL/GenBank/DDBJ databases">
        <title>Genome sequencing and assembly of Phytophthora oleae, isolate VK10A, causative agent of rot of olive drupes.</title>
        <authorList>
            <person name="Conti Taguali S."/>
            <person name="Riolo M."/>
            <person name="La Spada F."/>
            <person name="Cacciola S.O."/>
            <person name="Dionisio G."/>
        </authorList>
    </citation>
    <scope>NUCLEOTIDE SEQUENCE [LARGE SCALE GENOMIC DNA]</scope>
    <source>
        <strain evidence="2 3">VK10A</strain>
    </source>
</reference>
<keyword evidence="3" id="KW-1185">Reference proteome</keyword>
<comment type="caution">
    <text evidence="2">The sequence shown here is derived from an EMBL/GenBank/DDBJ whole genome shotgun (WGS) entry which is preliminary data.</text>
</comment>
<feature type="transmembrane region" description="Helical" evidence="1">
    <location>
        <begin position="230"/>
        <end position="253"/>
    </location>
</feature>
<feature type="transmembrane region" description="Helical" evidence="1">
    <location>
        <begin position="20"/>
        <end position="45"/>
    </location>
</feature>
<evidence type="ECO:0000313" key="3">
    <source>
        <dbReference type="Proteomes" id="UP001632037"/>
    </source>
</evidence>
<sequence length="720" mass="81022">MPKTLASSLQYVDLTPWNFALWWGILLTVHLLACGYNAAFAVFYYELKDTYLYRCLEYSGIGMPAEGHPIIAHVNALMAATHGGCALLMVGGSLWRRELAFSPLSPDVFQNSNNSTKKLAEPIADDRLSSRVGLRLESIRSQTLLVYTKVWGRKGLMGVNGTNFHAILVAREFLETVLQTVQAYRMSWYLPRMLLNRFYLCLLVLNCWSSVFIYLYLFKRNEARKRFSSLVSDCILDLVSYMGVPLIVVLSYVGDYDTKLKGFPLIYWYDDAWSARVLNEFQMVLVVSWSDLMSRTVFSFGLIATTTSLKELLRKVPARGSKRRIANGIRVPVKPKNLNAISPILPAVSKPATVGGYNSSGLLTYRRQRLLHFVYTVFGIWGVIVLGLHIEASVQPELPQCALQVHSWAMSDPACYLAILDCHRLGISGLKAEVKDKWSEFDRSTVVTLAIRHCTALEIPDSIGDFHLTTGIKVYNSTLKDWGASAAVTNTNHPELIWLYLVRVHLPDGRLPEGIMSSDFPGNLYDLEFTYTNVRVVPDDLDTKWLIGTTVYFEYSELTIIPPVILRLDPYSISFTGSPIAELPPEVFEVPDMVYLYMGSIAIQELPYNVSNFSPGLAYIYLTDTNVSFFWPWIDSLVERTLDQSQPPLLMGGSKYCTELEEITSGEADTFNVFPSDEYSLLMDASIANRDIILRAVSCDLDEAEPVYPIAFEDSVSALK</sequence>
<dbReference type="AlphaFoldDB" id="A0ABD3F4E9"/>
<evidence type="ECO:0000256" key="1">
    <source>
        <dbReference type="SAM" id="Phobius"/>
    </source>
</evidence>
<protein>
    <submittedName>
        <fullName evidence="2">Uncharacterized protein</fullName>
    </submittedName>
</protein>
<evidence type="ECO:0000313" key="2">
    <source>
        <dbReference type="EMBL" id="KAL3660551.1"/>
    </source>
</evidence>
<keyword evidence="1" id="KW-0472">Membrane</keyword>
<proteinExistence type="predicted"/>
<accession>A0ABD3F4E9</accession>
<gene>
    <name evidence="2" type="ORF">V7S43_014306</name>
</gene>
<keyword evidence="1" id="KW-1133">Transmembrane helix</keyword>
<name>A0ABD3F4E9_9STRA</name>
<dbReference type="Gene3D" id="3.80.10.10">
    <property type="entry name" value="Ribonuclease Inhibitor"/>
    <property type="match status" value="1"/>
</dbReference>
<organism evidence="2 3">
    <name type="scientific">Phytophthora oleae</name>
    <dbReference type="NCBI Taxonomy" id="2107226"/>
    <lineage>
        <taxon>Eukaryota</taxon>
        <taxon>Sar</taxon>
        <taxon>Stramenopiles</taxon>
        <taxon>Oomycota</taxon>
        <taxon>Peronosporomycetes</taxon>
        <taxon>Peronosporales</taxon>
        <taxon>Peronosporaceae</taxon>
        <taxon>Phytophthora</taxon>
    </lineage>
</organism>
<feature type="transmembrane region" description="Helical" evidence="1">
    <location>
        <begin position="370"/>
        <end position="390"/>
    </location>
</feature>
<dbReference type="SUPFAM" id="SSF52058">
    <property type="entry name" value="L domain-like"/>
    <property type="match status" value="1"/>
</dbReference>
<feature type="transmembrane region" description="Helical" evidence="1">
    <location>
        <begin position="70"/>
        <end position="95"/>
    </location>
</feature>
<feature type="transmembrane region" description="Helical" evidence="1">
    <location>
        <begin position="197"/>
        <end position="218"/>
    </location>
</feature>
<dbReference type="Proteomes" id="UP001632037">
    <property type="component" value="Unassembled WGS sequence"/>
</dbReference>
<keyword evidence="1" id="KW-0812">Transmembrane</keyword>
<dbReference type="EMBL" id="JBIMZQ010000040">
    <property type="protein sequence ID" value="KAL3660551.1"/>
    <property type="molecule type" value="Genomic_DNA"/>
</dbReference>
<dbReference type="InterPro" id="IPR032675">
    <property type="entry name" value="LRR_dom_sf"/>
</dbReference>